<comment type="caution">
    <text evidence="1">The sequence shown here is derived from an EMBL/GenBank/DDBJ whole genome shotgun (WGS) entry which is preliminary data.</text>
</comment>
<gene>
    <name evidence="1" type="ORF">NJ959_26920</name>
</gene>
<keyword evidence="2" id="KW-1185">Reference proteome</keyword>
<dbReference type="AlphaFoldDB" id="A0AAE3GYC2"/>
<reference evidence="1" key="1">
    <citation type="submission" date="2022-06" db="EMBL/GenBank/DDBJ databases">
        <title>New cyanobacteria of genus Symplocastrum in benthos of Lake Baikal.</title>
        <authorList>
            <person name="Sorokovikova E."/>
            <person name="Tikhonova I."/>
            <person name="Krasnopeev A."/>
            <person name="Evseev P."/>
            <person name="Gladkikh A."/>
            <person name="Belykh O."/>
        </authorList>
    </citation>
    <scope>NUCLEOTIDE SEQUENCE</scope>
    <source>
        <strain evidence="1">BBK-W-15</strain>
    </source>
</reference>
<sequence>MGRIWLESKKHRAVLLLEYEEVVGIDWQWQVERPTPEKLSQHLCLDRGYDYQSCRESARRWLDHHRFLVGFFAN</sequence>
<evidence type="ECO:0000313" key="2">
    <source>
        <dbReference type="Proteomes" id="UP001204953"/>
    </source>
</evidence>
<name>A0AAE3GYC2_9CYAN</name>
<proteinExistence type="predicted"/>
<protein>
    <submittedName>
        <fullName evidence="1">Uncharacterized protein</fullName>
    </submittedName>
</protein>
<dbReference type="Proteomes" id="UP001204953">
    <property type="component" value="Unassembled WGS sequence"/>
</dbReference>
<dbReference type="RefSeq" id="WP_254014794.1">
    <property type="nucleotide sequence ID" value="NZ_JAMZMM010000469.1"/>
</dbReference>
<dbReference type="EMBL" id="JAMZMM010000469">
    <property type="protein sequence ID" value="MCP2732066.1"/>
    <property type="molecule type" value="Genomic_DNA"/>
</dbReference>
<evidence type="ECO:0000313" key="1">
    <source>
        <dbReference type="EMBL" id="MCP2732066.1"/>
    </source>
</evidence>
<accession>A0AAE3GYC2</accession>
<organism evidence="1 2">
    <name type="scientific">Limnofasciculus baicalensis BBK-W-15</name>
    <dbReference type="NCBI Taxonomy" id="2699891"/>
    <lineage>
        <taxon>Bacteria</taxon>
        <taxon>Bacillati</taxon>
        <taxon>Cyanobacteriota</taxon>
        <taxon>Cyanophyceae</taxon>
        <taxon>Coleofasciculales</taxon>
        <taxon>Coleofasciculaceae</taxon>
        <taxon>Limnofasciculus</taxon>
        <taxon>Limnofasciculus baicalensis</taxon>
    </lineage>
</organism>